<dbReference type="Pfam" id="PF00528">
    <property type="entry name" value="BPD_transp_1"/>
    <property type="match status" value="1"/>
</dbReference>
<evidence type="ECO:0000256" key="7">
    <source>
        <dbReference type="RuleBase" id="RU363032"/>
    </source>
</evidence>
<dbReference type="Proteomes" id="UP000295636">
    <property type="component" value="Unassembled WGS sequence"/>
</dbReference>
<feature type="transmembrane region" description="Helical" evidence="7">
    <location>
        <begin position="112"/>
        <end position="136"/>
    </location>
</feature>
<dbReference type="InterPro" id="IPR035906">
    <property type="entry name" value="MetI-like_sf"/>
</dbReference>
<dbReference type="CDD" id="cd06261">
    <property type="entry name" value="TM_PBP2"/>
    <property type="match status" value="1"/>
</dbReference>
<dbReference type="PROSITE" id="PS50928">
    <property type="entry name" value="ABC_TM1"/>
    <property type="match status" value="1"/>
</dbReference>
<evidence type="ECO:0000313" key="9">
    <source>
        <dbReference type="EMBL" id="TDF92530.1"/>
    </source>
</evidence>
<organism evidence="9 10">
    <name type="scientific">Paenibacillus piri</name>
    <dbReference type="NCBI Taxonomy" id="2547395"/>
    <lineage>
        <taxon>Bacteria</taxon>
        <taxon>Bacillati</taxon>
        <taxon>Bacillota</taxon>
        <taxon>Bacilli</taxon>
        <taxon>Bacillales</taxon>
        <taxon>Paenibacillaceae</taxon>
        <taxon>Paenibacillus</taxon>
    </lineage>
</organism>
<dbReference type="GO" id="GO:0005886">
    <property type="term" value="C:plasma membrane"/>
    <property type="evidence" value="ECO:0007669"/>
    <property type="project" value="UniProtKB-SubCell"/>
</dbReference>
<keyword evidence="5 7" id="KW-1133">Transmembrane helix</keyword>
<comment type="caution">
    <text evidence="9">The sequence shown here is derived from an EMBL/GenBank/DDBJ whole genome shotgun (WGS) entry which is preliminary data.</text>
</comment>
<keyword evidence="2 7" id="KW-0813">Transport</keyword>
<dbReference type="PANTHER" id="PTHR43744">
    <property type="entry name" value="ABC TRANSPORTER PERMEASE PROTEIN MG189-RELATED-RELATED"/>
    <property type="match status" value="1"/>
</dbReference>
<evidence type="ECO:0000256" key="4">
    <source>
        <dbReference type="ARBA" id="ARBA00022692"/>
    </source>
</evidence>
<evidence type="ECO:0000256" key="6">
    <source>
        <dbReference type="ARBA" id="ARBA00023136"/>
    </source>
</evidence>
<evidence type="ECO:0000313" key="10">
    <source>
        <dbReference type="Proteomes" id="UP000295636"/>
    </source>
</evidence>
<evidence type="ECO:0000256" key="1">
    <source>
        <dbReference type="ARBA" id="ARBA00004651"/>
    </source>
</evidence>
<dbReference type="OrthoDB" id="9771544at2"/>
<dbReference type="Gene3D" id="1.10.3720.10">
    <property type="entry name" value="MetI-like"/>
    <property type="match status" value="1"/>
</dbReference>
<evidence type="ECO:0000256" key="2">
    <source>
        <dbReference type="ARBA" id="ARBA00022448"/>
    </source>
</evidence>
<dbReference type="GO" id="GO:0055085">
    <property type="term" value="P:transmembrane transport"/>
    <property type="evidence" value="ECO:0007669"/>
    <property type="project" value="InterPro"/>
</dbReference>
<dbReference type="PANTHER" id="PTHR43744:SF12">
    <property type="entry name" value="ABC TRANSPORTER PERMEASE PROTEIN MG189-RELATED"/>
    <property type="match status" value="1"/>
</dbReference>
<keyword evidence="10" id="KW-1185">Reference proteome</keyword>
<name>A0A4R5KEG3_9BACL</name>
<feature type="domain" description="ABC transmembrane type-1" evidence="8">
    <location>
        <begin position="77"/>
        <end position="266"/>
    </location>
</feature>
<evidence type="ECO:0000256" key="3">
    <source>
        <dbReference type="ARBA" id="ARBA00022475"/>
    </source>
</evidence>
<protein>
    <submittedName>
        <fullName evidence="9">Carbohydrate ABC transporter permease</fullName>
    </submittedName>
</protein>
<accession>A0A4R5KEG3</accession>
<dbReference type="AlphaFoldDB" id="A0A4R5KEG3"/>
<evidence type="ECO:0000256" key="5">
    <source>
        <dbReference type="ARBA" id="ARBA00022989"/>
    </source>
</evidence>
<keyword evidence="4 7" id="KW-0812">Transmembrane</keyword>
<keyword evidence="6 7" id="KW-0472">Membrane</keyword>
<feature type="transmembrane region" description="Helical" evidence="7">
    <location>
        <begin position="142"/>
        <end position="162"/>
    </location>
</feature>
<feature type="transmembrane region" description="Helical" evidence="7">
    <location>
        <begin position="76"/>
        <end position="100"/>
    </location>
</feature>
<sequence>MSMNRNAVISMKSARLLGMLLVLAGSVISLIPLYWTILNSFQPNEIAMKVPPELIPGSFIFDNYTYLFTKTGAFRWFINSACISAVSAALVVYFSAMAGYPLAKKKFPGVNVLFWTVLAFMTVPREVLLLPLFLMMKELHLFNTYLGILLPTIAWPFAVFLMRQFISTVPSEIFDAAAIDGCSPLAMFHKILLPIIKPGLGALAVFAFVNSWNDYIWHLIIISSDNMKTLPLGVASMSQELTANYGYLMAGASFGAIPLITVFLLFQRFFTSGITLGAVKG</sequence>
<dbReference type="EMBL" id="SMRT01000020">
    <property type="protein sequence ID" value="TDF92530.1"/>
    <property type="molecule type" value="Genomic_DNA"/>
</dbReference>
<feature type="transmembrane region" description="Helical" evidence="7">
    <location>
        <begin position="245"/>
        <end position="266"/>
    </location>
</feature>
<keyword evidence="3" id="KW-1003">Cell membrane</keyword>
<reference evidence="9 10" key="1">
    <citation type="submission" date="2019-03" db="EMBL/GenBank/DDBJ databases">
        <title>This is whole genome sequence of Paenibacillus sp MS74 strain.</title>
        <authorList>
            <person name="Trinh H.N."/>
        </authorList>
    </citation>
    <scope>NUCLEOTIDE SEQUENCE [LARGE SCALE GENOMIC DNA]</scope>
    <source>
        <strain evidence="9 10">MS74</strain>
    </source>
</reference>
<gene>
    <name evidence="9" type="ORF">E1757_29525</name>
</gene>
<comment type="similarity">
    <text evidence="7">Belongs to the binding-protein-dependent transport system permease family.</text>
</comment>
<dbReference type="SUPFAM" id="SSF161098">
    <property type="entry name" value="MetI-like"/>
    <property type="match status" value="1"/>
</dbReference>
<evidence type="ECO:0000259" key="8">
    <source>
        <dbReference type="PROSITE" id="PS50928"/>
    </source>
</evidence>
<proteinExistence type="inferred from homology"/>
<comment type="subcellular location">
    <subcellularLocation>
        <location evidence="1 7">Cell membrane</location>
        <topology evidence="1 7">Multi-pass membrane protein</topology>
    </subcellularLocation>
</comment>
<dbReference type="InterPro" id="IPR000515">
    <property type="entry name" value="MetI-like"/>
</dbReference>